<proteinExistence type="predicted"/>
<comment type="caution">
    <text evidence="2">The sequence shown here is derived from an EMBL/GenBank/DDBJ whole genome shotgun (WGS) entry which is preliminary data.</text>
</comment>
<dbReference type="InterPro" id="IPR053164">
    <property type="entry name" value="IS1016-like_transposase"/>
</dbReference>
<organism evidence="2 3">
    <name type="scientific">Acinetobacter rongchengensis</name>
    <dbReference type="NCBI Taxonomy" id="2419601"/>
    <lineage>
        <taxon>Bacteria</taxon>
        <taxon>Pseudomonadati</taxon>
        <taxon>Pseudomonadota</taxon>
        <taxon>Gammaproteobacteria</taxon>
        <taxon>Moraxellales</taxon>
        <taxon>Moraxellaceae</taxon>
        <taxon>Acinetobacter</taxon>
    </lineage>
</organism>
<dbReference type="SMART" id="SM01126">
    <property type="entry name" value="DDE_Tnp_IS1595"/>
    <property type="match status" value="1"/>
</dbReference>
<dbReference type="PANTHER" id="PTHR47163">
    <property type="entry name" value="DDE_TNP_IS1595 DOMAIN-CONTAINING PROTEIN"/>
    <property type="match status" value="1"/>
</dbReference>
<dbReference type="Proteomes" id="UP000280405">
    <property type="component" value="Unassembled WGS sequence"/>
</dbReference>
<evidence type="ECO:0000313" key="2">
    <source>
        <dbReference type="EMBL" id="RKG29616.1"/>
    </source>
</evidence>
<feature type="domain" description="ISXO2-like transposase" evidence="1">
    <location>
        <begin position="60"/>
        <end position="205"/>
    </location>
</feature>
<dbReference type="PANTHER" id="PTHR47163:SF2">
    <property type="entry name" value="SI:DKEY-17M8.2"/>
    <property type="match status" value="1"/>
</dbReference>
<sequence length="220" mass="25958">MIENSKLSHYKIKKIIQCFCIDIPASKTALLLNLNRNTINYWYMLFRETIYDHQTDLRAKFVGSIEVDESYFGAKRQRGFHGKLKRGRGTLKQPVFGIFERNGRVYTEIVPDCKKNTLQQVILGKIALESVIYSDGWRGYNGLVDVGYSKHFRVNHGANEFARGQCHINGIESFWSFCKRRLAKFNGISKEYFDYHLKETEWRWMREPNELATELWNLIR</sequence>
<dbReference type="EMBL" id="RAXT01000176">
    <property type="protein sequence ID" value="RKG29616.1"/>
    <property type="molecule type" value="Genomic_DNA"/>
</dbReference>
<evidence type="ECO:0000259" key="1">
    <source>
        <dbReference type="SMART" id="SM01126"/>
    </source>
</evidence>
<evidence type="ECO:0000313" key="3">
    <source>
        <dbReference type="Proteomes" id="UP000280405"/>
    </source>
</evidence>
<dbReference type="InterPro" id="IPR024445">
    <property type="entry name" value="Tnp_ISXO2-like"/>
</dbReference>
<dbReference type="RefSeq" id="WP_120385417.1">
    <property type="nucleotide sequence ID" value="NZ_RAXT01000176.1"/>
</dbReference>
<protein>
    <submittedName>
        <fullName evidence="2">IS1595 family transposase</fullName>
    </submittedName>
</protein>
<keyword evidence="3" id="KW-1185">Reference proteome</keyword>
<accession>A0A3A8E7R1</accession>
<dbReference type="NCBIfam" id="NF033547">
    <property type="entry name" value="transpos_IS1595"/>
    <property type="match status" value="1"/>
</dbReference>
<dbReference type="AlphaFoldDB" id="A0A3A8E7R1"/>
<dbReference type="Pfam" id="PF12762">
    <property type="entry name" value="DDE_Tnp_IS1595"/>
    <property type="match status" value="1"/>
</dbReference>
<dbReference type="OrthoDB" id="271821at2"/>
<gene>
    <name evidence="2" type="ORF">D7V20_19370</name>
</gene>
<name>A0A3A8E7R1_9GAMM</name>
<reference evidence="2 3" key="1">
    <citation type="submission" date="2018-09" db="EMBL/GenBank/DDBJ databases">
        <title>The draft genome of Acinetobacter spp. strains.</title>
        <authorList>
            <person name="Qin J."/>
            <person name="Feng Y."/>
            <person name="Zong Z."/>
        </authorList>
    </citation>
    <scope>NUCLEOTIDE SEQUENCE [LARGE SCALE GENOMIC DNA]</scope>
    <source>
        <strain evidence="2 3">WCHAc060115</strain>
    </source>
</reference>